<name>W4G862_APHAT</name>
<dbReference type="GeneID" id="20812687"/>
<evidence type="ECO:0000313" key="2">
    <source>
        <dbReference type="EMBL" id="ETV75118.1"/>
    </source>
</evidence>
<evidence type="ECO:0000256" key="1">
    <source>
        <dbReference type="SAM" id="MobiDB-lite"/>
    </source>
</evidence>
<dbReference type="EMBL" id="KI913142">
    <property type="protein sequence ID" value="ETV75118.1"/>
    <property type="molecule type" value="Genomic_DNA"/>
</dbReference>
<feature type="compositionally biased region" description="Polar residues" evidence="1">
    <location>
        <begin position="45"/>
        <end position="57"/>
    </location>
</feature>
<dbReference type="RefSeq" id="XP_009835623.1">
    <property type="nucleotide sequence ID" value="XM_009837321.1"/>
</dbReference>
<reference evidence="2" key="1">
    <citation type="submission" date="2013-12" db="EMBL/GenBank/DDBJ databases">
        <title>The Genome Sequence of Aphanomyces astaci APO3.</title>
        <authorList>
            <consortium name="The Broad Institute Genomics Platform"/>
            <person name="Russ C."/>
            <person name="Tyler B."/>
            <person name="van West P."/>
            <person name="Dieguez-Uribeondo J."/>
            <person name="Young S.K."/>
            <person name="Zeng Q."/>
            <person name="Gargeya S."/>
            <person name="Fitzgerald M."/>
            <person name="Abouelleil A."/>
            <person name="Alvarado L."/>
            <person name="Chapman S.B."/>
            <person name="Gainer-Dewar J."/>
            <person name="Goldberg J."/>
            <person name="Griggs A."/>
            <person name="Gujja S."/>
            <person name="Hansen M."/>
            <person name="Howarth C."/>
            <person name="Imamovic A."/>
            <person name="Ireland A."/>
            <person name="Larimer J."/>
            <person name="McCowan C."/>
            <person name="Murphy C."/>
            <person name="Pearson M."/>
            <person name="Poon T.W."/>
            <person name="Priest M."/>
            <person name="Roberts A."/>
            <person name="Saif S."/>
            <person name="Shea T."/>
            <person name="Sykes S."/>
            <person name="Wortman J."/>
            <person name="Nusbaum C."/>
            <person name="Birren B."/>
        </authorList>
    </citation>
    <scope>NUCLEOTIDE SEQUENCE [LARGE SCALE GENOMIC DNA]</scope>
    <source>
        <strain evidence="2">APO3</strain>
    </source>
</reference>
<protein>
    <submittedName>
        <fullName evidence="2">Uncharacterized protein</fullName>
    </submittedName>
</protein>
<proteinExistence type="predicted"/>
<organism evidence="2">
    <name type="scientific">Aphanomyces astaci</name>
    <name type="common">Crayfish plague agent</name>
    <dbReference type="NCBI Taxonomy" id="112090"/>
    <lineage>
        <taxon>Eukaryota</taxon>
        <taxon>Sar</taxon>
        <taxon>Stramenopiles</taxon>
        <taxon>Oomycota</taxon>
        <taxon>Saprolegniomycetes</taxon>
        <taxon>Saprolegniales</taxon>
        <taxon>Verrucalvaceae</taxon>
        <taxon>Aphanomyces</taxon>
    </lineage>
</organism>
<gene>
    <name evidence="2" type="ORF">H257_10691</name>
</gene>
<accession>W4G862</accession>
<dbReference type="AlphaFoldDB" id="W4G862"/>
<feature type="region of interest" description="Disordered" evidence="1">
    <location>
        <begin position="30"/>
        <end position="63"/>
    </location>
</feature>
<dbReference type="OrthoDB" id="10632269at2759"/>
<dbReference type="VEuPathDB" id="FungiDB:H257_10691"/>
<sequence length="197" mass="22247">MHGPTNIDALLRHLAHRVDKAKQELAQLRQAKTDQGNNDDLEATDVTSTTTGDSNTPDDAKAHGSCGVIDMSSNNWFPEYSSNVESPHRSSIEAPREVNMTRKTRTTSTVDLSLSDPVVHAIHCNDERMRSLQLENQRLLQQNVELDTMLQTTRQDLERCRASLCECKVLYDKEAHRSRLQALALTMLQDELHLQTL</sequence>